<gene>
    <name evidence="1" type="ORF">KME07_24260</name>
</gene>
<protein>
    <submittedName>
        <fullName evidence="1">Uncharacterized protein</fullName>
    </submittedName>
</protein>
<dbReference type="Proteomes" id="UP000707356">
    <property type="component" value="Unassembled WGS sequence"/>
</dbReference>
<accession>A0A951PFP8</accession>
<proteinExistence type="predicted"/>
<organism evidence="1 2">
    <name type="scientific">Pegethrix bostrychoides GSE-TBD4-15B</name>
    <dbReference type="NCBI Taxonomy" id="2839662"/>
    <lineage>
        <taxon>Bacteria</taxon>
        <taxon>Bacillati</taxon>
        <taxon>Cyanobacteriota</taxon>
        <taxon>Cyanophyceae</taxon>
        <taxon>Oculatellales</taxon>
        <taxon>Oculatellaceae</taxon>
        <taxon>Pegethrix</taxon>
    </lineage>
</organism>
<dbReference type="EMBL" id="JAHHHV010000091">
    <property type="protein sequence ID" value="MBW4468552.1"/>
    <property type="molecule type" value="Genomic_DNA"/>
</dbReference>
<reference evidence="1" key="1">
    <citation type="submission" date="2021-05" db="EMBL/GenBank/DDBJ databases">
        <authorList>
            <person name="Pietrasiak N."/>
            <person name="Ward R."/>
            <person name="Stajich J.E."/>
            <person name="Kurbessoian T."/>
        </authorList>
    </citation>
    <scope>NUCLEOTIDE SEQUENCE</scope>
    <source>
        <strain evidence="1">GSE-TBD4-15B</strain>
    </source>
</reference>
<evidence type="ECO:0000313" key="1">
    <source>
        <dbReference type="EMBL" id="MBW4468552.1"/>
    </source>
</evidence>
<comment type="caution">
    <text evidence="1">The sequence shown here is derived from an EMBL/GenBank/DDBJ whole genome shotgun (WGS) entry which is preliminary data.</text>
</comment>
<name>A0A951PFP8_9CYAN</name>
<evidence type="ECO:0000313" key="2">
    <source>
        <dbReference type="Proteomes" id="UP000707356"/>
    </source>
</evidence>
<dbReference type="AlphaFoldDB" id="A0A951PFP8"/>
<sequence>MKANNPCPCCSEPLLRHARHGSIYWFCPHCWQEMPNLQQVLAARQTASKSIGVAAGQSASRLLAYSV</sequence>
<reference evidence="1" key="2">
    <citation type="journal article" date="2022" name="Microbiol. Resour. Announc.">
        <title>Metagenome Sequencing to Explore Phylogenomics of Terrestrial Cyanobacteria.</title>
        <authorList>
            <person name="Ward R.D."/>
            <person name="Stajich J.E."/>
            <person name="Johansen J.R."/>
            <person name="Huntemann M."/>
            <person name="Clum A."/>
            <person name="Foster B."/>
            <person name="Foster B."/>
            <person name="Roux S."/>
            <person name="Palaniappan K."/>
            <person name="Varghese N."/>
            <person name="Mukherjee S."/>
            <person name="Reddy T.B.K."/>
            <person name="Daum C."/>
            <person name="Copeland A."/>
            <person name="Chen I.A."/>
            <person name="Ivanova N.N."/>
            <person name="Kyrpides N.C."/>
            <person name="Shapiro N."/>
            <person name="Eloe-Fadrosh E.A."/>
            <person name="Pietrasiak N."/>
        </authorList>
    </citation>
    <scope>NUCLEOTIDE SEQUENCE</scope>
    <source>
        <strain evidence="1">GSE-TBD4-15B</strain>
    </source>
</reference>